<feature type="domain" description="Spermatogenesis-associated protein 2 PUB-like" evidence="3">
    <location>
        <begin position="31"/>
        <end position="196"/>
    </location>
</feature>
<dbReference type="Pfam" id="PF21388">
    <property type="entry name" value="SPATA2_PUB-like"/>
    <property type="match status" value="1"/>
</dbReference>
<organism evidence="4 5">
    <name type="scientific">Umbra pygmaea</name>
    <name type="common">Eastern mudminnow</name>
    <dbReference type="NCBI Taxonomy" id="75934"/>
    <lineage>
        <taxon>Eukaryota</taxon>
        <taxon>Metazoa</taxon>
        <taxon>Chordata</taxon>
        <taxon>Craniata</taxon>
        <taxon>Vertebrata</taxon>
        <taxon>Euteleostomi</taxon>
        <taxon>Actinopterygii</taxon>
        <taxon>Neopterygii</taxon>
        <taxon>Teleostei</taxon>
        <taxon>Protacanthopterygii</taxon>
        <taxon>Esociformes</taxon>
        <taxon>Umbridae</taxon>
        <taxon>Umbra</taxon>
    </lineage>
</organism>
<dbReference type="InterPro" id="IPR048839">
    <property type="entry name" value="SPATA2_PUB-like"/>
</dbReference>
<reference evidence="4 5" key="1">
    <citation type="submission" date="2024-06" db="EMBL/GenBank/DDBJ databases">
        <authorList>
            <person name="Pan Q."/>
            <person name="Wen M."/>
            <person name="Jouanno E."/>
            <person name="Zahm M."/>
            <person name="Klopp C."/>
            <person name="Cabau C."/>
            <person name="Louis A."/>
            <person name="Berthelot C."/>
            <person name="Parey E."/>
            <person name="Roest Crollius H."/>
            <person name="Montfort J."/>
            <person name="Robinson-Rechavi M."/>
            <person name="Bouchez O."/>
            <person name="Lampietro C."/>
            <person name="Lopez Roques C."/>
            <person name="Donnadieu C."/>
            <person name="Postlethwait J."/>
            <person name="Bobe J."/>
            <person name="Verreycken H."/>
            <person name="Guiguen Y."/>
        </authorList>
    </citation>
    <scope>NUCLEOTIDE SEQUENCE [LARGE SCALE GENOMIC DNA]</scope>
    <source>
        <strain evidence="4">Up_M1</strain>
        <tissue evidence="4">Testis</tissue>
    </source>
</reference>
<proteinExistence type="inferred from homology"/>
<sequence length="534" mass="59193">MKDGVGNQTPIARKEVFNDYLNYYNEICSKGNLKLCQETHVTGGAKRFLLLETDPGERFSTFDFYLTASECVNQGFKDCRTFFSALIKATEMLEIFCVNLFLYPWKKEIKVLKTFTGPFVYCIQPVLTKQATKTILESIGYHLDTDTEYRLTNSADPEKAMKMGFELFLARIECEYLVEVMGQQAQSECLEILQRRAHFQKAAEPTAAEAFLKINEGEDAGLPNVCSLVDPGPVETDEGDLTEKPINATPDRQQDDGQTPLNLEVHSIETTHLSTTGTRPHRGFLNDDRSILEMQKNYPDLAIRQKPIFRKPPRVPHIKETVPAEVSGDISGPQSISIHTSADIKPNFTEAITKLQPPGAKTCKTTATLHGPTASQAEVTGDDQRGDDGDDSEELNKLAERMSRVQVHEPREENLKYPVEETAPPNAICHGYNVFPHQGSARDQSQPLMCHPSLLPICTIPGCSSCEGADGPRKHIPGGNTIKEPPNSIYVPTSLLEAGMDTSSADPALKDKEGFSPQPAEDDLLQTYVMVDEP</sequence>
<feature type="region of interest" description="Disordered" evidence="2">
    <location>
        <begin position="364"/>
        <end position="392"/>
    </location>
</feature>
<evidence type="ECO:0000256" key="2">
    <source>
        <dbReference type="SAM" id="MobiDB-lite"/>
    </source>
</evidence>
<gene>
    <name evidence="4" type="ORF">UPYG_G00081720</name>
</gene>
<protein>
    <recommendedName>
        <fullName evidence="3">Spermatogenesis-associated protein 2 PUB-like domain-containing protein</fullName>
    </recommendedName>
</protein>
<feature type="region of interest" description="Disordered" evidence="2">
    <location>
        <begin position="232"/>
        <end position="259"/>
    </location>
</feature>
<dbReference type="Proteomes" id="UP001557470">
    <property type="component" value="Unassembled WGS sequence"/>
</dbReference>
<evidence type="ECO:0000259" key="3">
    <source>
        <dbReference type="Pfam" id="PF21388"/>
    </source>
</evidence>
<keyword evidence="5" id="KW-1185">Reference proteome</keyword>
<dbReference type="EMBL" id="JAGEUA010000002">
    <property type="protein sequence ID" value="KAL1007088.1"/>
    <property type="molecule type" value="Genomic_DNA"/>
</dbReference>
<dbReference type="PANTHER" id="PTHR15326">
    <property type="entry name" value="SPERMATOGENESIS-ASSOCIATED PROTEIN 2/TAMOZHENNIC"/>
    <property type="match status" value="1"/>
</dbReference>
<accession>A0ABD0XDV3</accession>
<evidence type="ECO:0000313" key="5">
    <source>
        <dbReference type="Proteomes" id="UP001557470"/>
    </source>
</evidence>
<evidence type="ECO:0000256" key="1">
    <source>
        <dbReference type="ARBA" id="ARBA00038142"/>
    </source>
</evidence>
<dbReference type="Gene3D" id="1.20.58.2190">
    <property type="match status" value="1"/>
</dbReference>
<dbReference type="AlphaFoldDB" id="A0ABD0XDV3"/>
<dbReference type="PANTHER" id="PTHR15326:SF9">
    <property type="entry name" value="SPERMATOGENESIS-ASSOCIATED PROTEIN 2"/>
    <property type="match status" value="1"/>
</dbReference>
<comment type="similarity">
    <text evidence="1">Belongs to the SPATA2 family.</text>
</comment>
<evidence type="ECO:0000313" key="4">
    <source>
        <dbReference type="EMBL" id="KAL1007088.1"/>
    </source>
</evidence>
<feature type="region of interest" description="Disordered" evidence="2">
    <location>
        <begin position="501"/>
        <end position="523"/>
    </location>
</feature>
<name>A0ABD0XDV3_UMBPY</name>
<comment type="caution">
    <text evidence="4">The sequence shown here is derived from an EMBL/GenBank/DDBJ whole genome shotgun (WGS) entry which is preliminary data.</text>
</comment>
<feature type="compositionally biased region" description="Polar residues" evidence="2">
    <location>
        <begin position="364"/>
        <end position="378"/>
    </location>
</feature>